<accession>A0A2T0FMB2</accession>
<dbReference type="EMBL" id="NDIQ01000022">
    <property type="protein sequence ID" value="PRT56128.1"/>
    <property type="molecule type" value="Genomic_DNA"/>
</dbReference>
<evidence type="ECO:0000256" key="1">
    <source>
        <dbReference type="SAM" id="SignalP"/>
    </source>
</evidence>
<evidence type="ECO:0008006" key="4">
    <source>
        <dbReference type="Google" id="ProtNLM"/>
    </source>
</evidence>
<reference evidence="2 3" key="1">
    <citation type="submission" date="2017-04" db="EMBL/GenBank/DDBJ databases">
        <title>Genome sequencing of [Candida] sorbophila.</title>
        <authorList>
            <person name="Ahn J.O."/>
        </authorList>
    </citation>
    <scope>NUCLEOTIDE SEQUENCE [LARGE SCALE GENOMIC DNA]</scope>
    <source>
        <strain evidence="2 3">DS02</strain>
    </source>
</reference>
<gene>
    <name evidence="2" type="ORF">B9G98_03748</name>
</gene>
<feature type="signal peptide" evidence="1">
    <location>
        <begin position="1"/>
        <end position="19"/>
    </location>
</feature>
<name>A0A2T0FMB2_9ASCO</name>
<dbReference type="AlphaFoldDB" id="A0A2T0FMB2"/>
<evidence type="ECO:0000313" key="2">
    <source>
        <dbReference type="EMBL" id="PRT56128.1"/>
    </source>
</evidence>
<comment type="caution">
    <text evidence="2">The sequence shown here is derived from an EMBL/GenBank/DDBJ whole genome shotgun (WGS) entry which is preliminary data.</text>
</comment>
<organism evidence="2 3">
    <name type="scientific">Wickerhamiella sorbophila</name>
    <dbReference type="NCBI Taxonomy" id="45607"/>
    <lineage>
        <taxon>Eukaryota</taxon>
        <taxon>Fungi</taxon>
        <taxon>Dikarya</taxon>
        <taxon>Ascomycota</taxon>
        <taxon>Saccharomycotina</taxon>
        <taxon>Dipodascomycetes</taxon>
        <taxon>Dipodascales</taxon>
        <taxon>Trichomonascaceae</taxon>
        <taxon>Wickerhamiella</taxon>
    </lineage>
</organism>
<keyword evidence="1" id="KW-0732">Signal</keyword>
<sequence>MRFTIPIALFAGSFAAATCDSTDAGVKNISNGFADITFLVEQVRLAFMADHVHPDAIRASLQPLETSIKGLRDVLGTTCLNGDQVNQLTASSVNLINEIGKLGFTAVHTIQKAADDGNTDELNYVVREIMYSVRTLVDAVSQSQPRKEDRPLQIQTTLAAIDQLISVL</sequence>
<evidence type="ECO:0000313" key="3">
    <source>
        <dbReference type="Proteomes" id="UP000238350"/>
    </source>
</evidence>
<protein>
    <recommendedName>
        <fullName evidence="4">Cell wall mannoprotein 1</fullName>
    </recommendedName>
</protein>
<proteinExistence type="predicted"/>
<dbReference type="RefSeq" id="XP_024666073.1">
    <property type="nucleotide sequence ID" value="XM_024810305.1"/>
</dbReference>
<dbReference type="Proteomes" id="UP000238350">
    <property type="component" value="Unassembled WGS sequence"/>
</dbReference>
<keyword evidence="3" id="KW-1185">Reference proteome</keyword>
<dbReference type="GeneID" id="36517496"/>
<feature type="chain" id="PRO_5015652970" description="Cell wall mannoprotein 1" evidence="1">
    <location>
        <begin position="20"/>
        <end position="168"/>
    </location>
</feature>